<name>A0AAV7CF37_ENGPU</name>
<gene>
    <name evidence="1" type="ORF">GDO81_008495</name>
</gene>
<protein>
    <submittedName>
        <fullName evidence="1">Uncharacterized protein</fullName>
    </submittedName>
</protein>
<dbReference type="Proteomes" id="UP000824782">
    <property type="component" value="Unassembled WGS sequence"/>
</dbReference>
<sequence length="85" mass="9771">MKINRTESDTAGGWQEELSDLSVVAKRSDALFCFVHNHNSTLIYFWHLLSSANVTLLFFTLTSPNTALCIADPTIHYMIIQYRKY</sequence>
<accession>A0AAV7CF37</accession>
<evidence type="ECO:0000313" key="1">
    <source>
        <dbReference type="EMBL" id="KAG8583655.1"/>
    </source>
</evidence>
<dbReference type="AlphaFoldDB" id="A0AAV7CF37"/>
<comment type="caution">
    <text evidence="1">The sequence shown here is derived from an EMBL/GenBank/DDBJ whole genome shotgun (WGS) entry which is preliminary data.</text>
</comment>
<dbReference type="EMBL" id="WNYA01000003">
    <property type="protein sequence ID" value="KAG8583655.1"/>
    <property type="molecule type" value="Genomic_DNA"/>
</dbReference>
<reference evidence="1" key="1">
    <citation type="thesis" date="2020" institute="ProQuest LLC" country="789 East Eisenhower Parkway, Ann Arbor, MI, USA">
        <title>Comparative Genomics and Chromosome Evolution.</title>
        <authorList>
            <person name="Mudd A.B."/>
        </authorList>
    </citation>
    <scope>NUCLEOTIDE SEQUENCE</scope>
    <source>
        <strain evidence="1">237g6f4</strain>
        <tissue evidence="1">Blood</tissue>
    </source>
</reference>
<evidence type="ECO:0000313" key="2">
    <source>
        <dbReference type="Proteomes" id="UP000824782"/>
    </source>
</evidence>
<proteinExistence type="predicted"/>
<organism evidence="1 2">
    <name type="scientific">Engystomops pustulosus</name>
    <name type="common">Tungara frog</name>
    <name type="synonym">Physalaemus pustulosus</name>
    <dbReference type="NCBI Taxonomy" id="76066"/>
    <lineage>
        <taxon>Eukaryota</taxon>
        <taxon>Metazoa</taxon>
        <taxon>Chordata</taxon>
        <taxon>Craniata</taxon>
        <taxon>Vertebrata</taxon>
        <taxon>Euteleostomi</taxon>
        <taxon>Amphibia</taxon>
        <taxon>Batrachia</taxon>
        <taxon>Anura</taxon>
        <taxon>Neobatrachia</taxon>
        <taxon>Hyloidea</taxon>
        <taxon>Leptodactylidae</taxon>
        <taxon>Leiuperinae</taxon>
        <taxon>Engystomops</taxon>
    </lineage>
</organism>
<keyword evidence="2" id="KW-1185">Reference proteome</keyword>